<keyword evidence="2" id="KW-1185">Reference proteome</keyword>
<gene>
    <name evidence="1" type="ORF">QR680_002903</name>
</gene>
<sequence length="86" mass="9932">MSVSPDAPFPPHEYYSAFPAQPSAQKYQYLAALGYQHFGFEFPSCRMLDQNGIFPPEEEEELAPNWNFPDSFSEYEEQVPSYSQLL</sequence>
<protein>
    <submittedName>
        <fullName evidence="1">Uncharacterized protein</fullName>
    </submittedName>
</protein>
<dbReference type="Proteomes" id="UP001175271">
    <property type="component" value="Unassembled WGS sequence"/>
</dbReference>
<comment type="caution">
    <text evidence="1">The sequence shown here is derived from an EMBL/GenBank/DDBJ whole genome shotgun (WGS) entry which is preliminary data.</text>
</comment>
<organism evidence="1 2">
    <name type="scientific">Steinernema hermaphroditum</name>
    <dbReference type="NCBI Taxonomy" id="289476"/>
    <lineage>
        <taxon>Eukaryota</taxon>
        <taxon>Metazoa</taxon>
        <taxon>Ecdysozoa</taxon>
        <taxon>Nematoda</taxon>
        <taxon>Chromadorea</taxon>
        <taxon>Rhabditida</taxon>
        <taxon>Tylenchina</taxon>
        <taxon>Panagrolaimomorpha</taxon>
        <taxon>Strongyloidoidea</taxon>
        <taxon>Steinernematidae</taxon>
        <taxon>Steinernema</taxon>
    </lineage>
</organism>
<accession>A0AA39H4K6</accession>
<proteinExistence type="predicted"/>
<dbReference type="EMBL" id="JAUCMV010000005">
    <property type="protein sequence ID" value="KAK0399111.1"/>
    <property type="molecule type" value="Genomic_DNA"/>
</dbReference>
<name>A0AA39H4K6_9BILA</name>
<evidence type="ECO:0000313" key="1">
    <source>
        <dbReference type="EMBL" id="KAK0399111.1"/>
    </source>
</evidence>
<evidence type="ECO:0000313" key="2">
    <source>
        <dbReference type="Proteomes" id="UP001175271"/>
    </source>
</evidence>
<reference evidence="1" key="1">
    <citation type="submission" date="2023-06" db="EMBL/GenBank/DDBJ databases">
        <title>Genomic analysis of the entomopathogenic nematode Steinernema hermaphroditum.</title>
        <authorList>
            <person name="Schwarz E.M."/>
            <person name="Heppert J.K."/>
            <person name="Baniya A."/>
            <person name="Schwartz H.T."/>
            <person name="Tan C.-H."/>
            <person name="Antoshechkin I."/>
            <person name="Sternberg P.W."/>
            <person name="Goodrich-Blair H."/>
            <person name="Dillman A.R."/>
        </authorList>
    </citation>
    <scope>NUCLEOTIDE SEQUENCE</scope>
    <source>
        <strain evidence="1">PS9179</strain>
        <tissue evidence="1">Whole animal</tissue>
    </source>
</reference>
<dbReference type="AlphaFoldDB" id="A0AA39H4K6"/>